<comment type="caution">
    <text evidence="2">The sequence shown here is derived from an EMBL/GenBank/DDBJ whole genome shotgun (WGS) entry which is preliminary data.</text>
</comment>
<feature type="region of interest" description="Disordered" evidence="1">
    <location>
        <begin position="75"/>
        <end position="221"/>
    </location>
</feature>
<dbReference type="InParanoid" id="A0A1Y2B1Q8"/>
<dbReference type="OrthoDB" id="372487at2759"/>
<sequence>MHPSLPSRPSFDLVPKEEIASGAPASKKRLTEHERDKLAYMPGPDAIPALQGSNLDAVNNRKEIRMANMSAADRLRAELSGDTGDADEPEAAADKGDTPSAAADAPDISVAQENPVDPSVIETEPVLPAEPADEAVVAPADDNMNEDEGPAADEGPISASNDSRGRKRKADEDDEDDENAEDADGSDVEAPPNPEADQPVPKKKLKVNPDGTVEGYFDDVR</sequence>
<dbReference type="EMBL" id="MCFC01000029">
    <property type="protein sequence ID" value="ORY28778.1"/>
    <property type="molecule type" value="Genomic_DNA"/>
</dbReference>
<dbReference type="Proteomes" id="UP000193986">
    <property type="component" value="Unassembled WGS sequence"/>
</dbReference>
<name>A0A1Y2B1Q8_9TREE</name>
<gene>
    <name evidence="2" type="ORF">BCR39DRAFT_186061</name>
</gene>
<dbReference type="STRING" id="71784.A0A1Y2B1Q8"/>
<dbReference type="AlphaFoldDB" id="A0A1Y2B1Q8"/>
<evidence type="ECO:0000313" key="2">
    <source>
        <dbReference type="EMBL" id="ORY28778.1"/>
    </source>
</evidence>
<keyword evidence="3" id="KW-1185">Reference proteome</keyword>
<feature type="compositionally biased region" description="Acidic residues" evidence="1">
    <location>
        <begin position="172"/>
        <end position="187"/>
    </location>
</feature>
<feature type="compositionally biased region" description="Low complexity" evidence="1">
    <location>
        <begin position="124"/>
        <end position="142"/>
    </location>
</feature>
<evidence type="ECO:0000313" key="3">
    <source>
        <dbReference type="Proteomes" id="UP000193986"/>
    </source>
</evidence>
<accession>A0A1Y2B1Q8</accession>
<evidence type="ECO:0000256" key="1">
    <source>
        <dbReference type="SAM" id="MobiDB-lite"/>
    </source>
</evidence>
<protein>
    <submittedName>
        <fullName evidence="2">Uncharacterized protein</fullName>
    </submittedName>
</protein>
<proteinExistence type="predicted"/>
<feature type="region of interest" description="Disordered" evidence="1">
    <location>
        <begin position="1"/>
        <end position="33"/>
    </location>
</feature>
<organism evidence="2 3">
    <name type="scientific">Naematelia encephala</name>
    <dbReference type="NCBI Taxonomy" id="71784"/>
    <lineage>
        <taxon>Eukaryota</taxon>
        <taxon>Fungi</taxon>
        <taxon>Dikarya</taxon>
        <taxon>Basidiomycota</taxon>
        <taxon>Agaricomycotina</taxon>
        <taxon>Tremellomycetes</taxon>
        <taxon>Tremellales</taxon>
        <taxon>Naemateliaceae</taxon>
        <taxon>Naematelia</taxon>
    </lineage>
</organism>
<reference evidence="2 3" key="1">
    <citation type="submission" date="2016-07" db="EMBL/GenBank/DDBJ databases">
        <title>Pervasive Adenine N6-methylation of Active Genes in Fungi.</title>
        <authorList>
            <consortium name="DOE Joint Genome Institute"/>
            <person name="Mondo S.J."/>
            <person name="Dannebaum R.O."/>
            <person name="Kuo R.C."/>
            <person name="Labutti K."/>
            <person name="Haridas S."/>
            <person name="Kuo A."/>
            <person name="Salamov A."/>
            <person name="Ahrendt S.R."/>
            <person name="Lipzen A."/>
            <person name="Sullivan W."/>
            <person name="Andreopoulos W.B."/>
            <person name="Clum A."/>
            <person name="Lindquist E."/>
            <person name="Daum C."/>
            <person name="Ramamoorthy G.K."/>
            <person name="Gryganskyi A."/>
            <person name="Culley D."/>
            <person name="Magnuson J.K."/>
            <person name="James T.Y."/>
            <person name="O'Malley M.A."/>
            <person name="Stajich J.E."/>
            <person name="Spatafora J.W."/>
            <person name="Visel A."/>
            <person name="Grigoriev I.V."/>
        </authorList>
    </citation>
    <scope>NUCLEOTIDE SEQUENCE [LARGE SCALE GENOMIC DNA]</scope>
    <source>
        <strain evidence="2 3">68-887.2</strain>
    </source>
</reference>